<reference evidence="2 3" key="1">
    <citation type="journal article" date="2017" name="Int. J. Syst. Evol. Microbiol.">
        <title>Arachidicoccus ginsenosidivorans sp. nov., with ginsenoside-converting activity isolated from ginseng cultivating soil.</title>
        <authorList>
            <person name="Siddiqi M.Z."/>
            <person name="Aslam Z."/>
            <person name="Im W.T."/>
        </authorList>
    </citation>
    <scope>NUCLEOTIDE SEQUENCE [LARGE SCALE GENOMIC DNA]</scope>
    <source>
        <strain evidence="2 3">Gsoil 809</strain>
    </source>
</reference>
<keyword evidence="3" id="KW-1185">Reference proteome</keyword>
<evidence type="ECO:0000313" key="2">
    <source>
        <dbReference type="EMBL" id="QEC73030.1"/>
    </source>
</evidence>
<dbReference type="OrthoDB" id="982482at2"/>
<dbReference type="KEGG" id="agi:FSB73_16430"/>
<evidence type="ECO:0000313" key="3">
    <source>
        <dbReference type="Proteomes" id="UP000321291"/>
    </source>
</evidence>
<accession>A0A5B8VNE7</accession>
<dbReference type="Pfam" id="PF14109">
    <property type="entry name" value="GldH_lipo"/>
    <property type="match status" value="1"/>
</dbReference>
<dbReference type="EMBL" id="CP042434">
    <property type="protein sequence ID" value="QEC73030.1"/>
    <property type="molecule type" value="Genomic_DNA"/>
</dbReference>
<dbReference type="InterPro" id="IPR020018">
    <property type="entry name" value="Motility-assoc_lipoprot_GldH"/>
</dbReference>
<protein>
    <recommendedName>
        <fullName evidence="4">Gliding motility lipoprotein GldH</fullName>
    </recommendedName>
</protein>
<feature type="compositionally biased region" description="Polar residues" evidence="1">
    <location>
        <begin position="205"/>
        <end position="217"/>
    </location>
</feature>
<proteinExistence type="predicted"/>
<evidence type="ECO:0000256" key="1">
    <source>
        <dbReference type="SAM" id="MobiDB-lite"/>
    </source>
</evidence>
<dbReference type="Proteomes" id="UP000321291">
    <property type="component" value="Chromosome"/>
</dbReference>
<dbReference type="RefSeq" id="WP_146784622.1">
    <property type="nucleotide sequence ID" value="NZ_CP042434.1"/>
</dbReference>
<sequence>MKLSHTEYTQREYTKRENTLMRCTLRVIHTVKQTFFKEPTDLKRLGCFAAAFLLICFSSCSDQVGFQERLVSIPKQAWTHEYQPWIQIQVQDSTVPYRVYVVIRHNQQFKYDNLLLRYGYIAPGDSVKYQEVNLPLAKNGQWLGDTLGSIVETRIRLGGMAARLPIGNNGFVLSHLMPDEPLLGVLQLGIRIEAAGPYQTAESAQVADSTGLHNTGKNILDTDTTHKAAANESEKNKNSGKKR</sequence>
<dbReference type="AlphaFoldDB" id="A0A5B8VNE7"/>
<evidence type="ECO:0008006" key="4">
    <source>
        <dbReference type="Google" id="ProtNLM"/>
    </source>
</evidence>
<name>A0A5B8VNE7_9BACT</name>
<organism evidence="2 3">
    <name type="scientific">Arachidicoccus ginsenosidivorans</name>
    <dbReference type="NCBI Taxonomy" id="496057"/>
    <lineage>
        <taxon>Bacteria</taxon>
        <taxon>Pseudomonadati</taxon>
        <taxon>Bacteroidota</taxon>
        <taxon>Chitinophagia</taxon>
        <taxon>Chitinophagales</taxon>
        <taxon>Chitinophagaceae</taxon>
        <taxon>Arachidicoccus</taxon>
    </lineage>
</organism>
<gene>
    <name evidence="2" type="ORF">FSB73_16430</name>
</gene>
<feature type="region of interest" description="Disordered" evidence="1">
    <location>
        <begin position="205"/>
        <end position="243"/>
    </location>
</feature>